<evidence type="ECO:0000259" key="3">
    <source>
        <dbReference type="Pfam" id="PF05239"/>
    </source>
</evidence>
<protein>
    <submittedName>
        <fullName evidence="4">Sporulation protein YlmC, PRC-barrel domain family</fullName>
    </submittedName>
</protein>
<dbReference type="RefSeq" id="WP_092117866.1">
    <property type="nucleotide sequence ID" value="NZ_FNTH01000001.1"/>
</dbReference>
<feature type="chain" id="PRO_5011714167" evidence="2">
    <location>
        <begin position="22"/>
        <end position="181"/>
    </location>
</feature>
<dbReference type="OrthoDB" id="7818259at2"/>
<dbReference type="Proteomes" id="UP000198992">
    <property type="component" value="Unassembled WGS sequence"/>
</dbReference>
<feature type="region of interest" description="Disordered" evidence="1">
    <location>
        <begin position="105"/>
        <end position="148"/>
    </location>
</feature>
<dbReference type="SUPFAM" id="SSF50346">
    <property type="entry name" value="PRC-barrel domain"/>
    <property type="match status" value="1"/>
</dbReference>
<name>A0A1H4YBF8_9BRAD</name>
<evidence type="ECO:0000313" key="5">
    <source>
        <dbReference type="Proteomes" id="UP000198992"/>
    </source>
</evidence>
<dbReference type="InterPro" id="IPR027275">
    <property type="entry name" value="PRC-brl_dom"/>
</dbReference>
<dbReference type="PANTHER" id="PTHR36505">
    <property type="entry name" value="BLR1072 PROTEIN"/>
    <property type="match status" value="1"/>
</dbReference>
<feature type="domain" description="PRC-barrel" evidence="3">
    <location>
        <begin position="44"/>
        <end position="100"/>
    </location>
</feature>
<dbReference type="AlphaFoldDB" id="A0A1H4YBF8"/>
<accession>A0A1H4YBF8</accession>
<evidence type="ECO:0000256" key="2">
    <source>
        <dbReference type="SAM" id="SignalP"/>
    </source>
</evidence>
<dbReference type="Gene3D" id="2.30.30.240">
    <property type="entry name" value="PRC-barrel domain"/>
    <property type="match status" value="1"/>
</dbReference>
<dbReference type="EMBL" id="FNTH01000001">
    <property type="protein sequence ID" value="SED15346.1"/>
    <property type="molecule type" value="Genomic_DNA"/>
</dbReference>
<dbReference type="PANTHER" id="PTHR36505:SF1">
    <property type="entry name" value="BLR1072 PROTEIN"/>
    <property type="match status" value="1"/>
</dbReference>
<dbReference type="InterPro" id="IPR011033">
    <property type="entry name" value="PRC_barrel-like_sf"/>
</dbReference>
<feature type="signal peptide" evidence="2">
    <location>
        <begin position="1"/>
        <end position="21"/>
    </location>
</feature>
<feature type="compositionally biased region" description="Low complexity" evidence="1">
    <location>
        <begin position="108"/>
        <end position="148"/>
    </location>
</feature>
<sequence length="181" mass="19136">MTKYLAAALLTTALFTCTASAQTPSTKTAATDSIAAASSHKEGEWRASKLVGVNVYNDANEKIGDINDVILDKSGKVENVVLGVGGFLGMGEHYVAVAYDKLRWSNEPPRSTTASTTTSTTNRPATNADGTARTAASGTATTTGAATTTAEDRKANGYWYPDHAIYNATKDQLKAMPQFKY</sequence>
<gene>
    <name evidence="4" type="ORF">SAMN05444164_3875</name>
</gene>
<reference evidence="4 5" key="1">
    <citation type="submission" date="2016-10" db="EMBL/GenBank/DDBJ databases">
        <authorList>
            <person name="de Groot N.N."/>
        </authorList>
    </citation>
    <scope>NUCLEOTIDE SEQUENCE [LARGE SCALE GENOMIC DNA]</scope>
    <source>
        <strain evidence="4 5">MT12</strain>
    </source>
</reference>
<dbReference type="Pfam" id="PF05239">
    <property type="entry name" value="PRC"/>
    <property type="match status" value="1"/>
</dbReference>
<proteinExistence type="predicted"/>
<keyword evidence="2" id="KW-0732">Signal</keyword>
<evidence type="ECO:0000256" key="1">
    <source>
        <dbReference type="SAM" id="MobiDB-lite"/>
    </source>
</evidence>
<organism evidence="4 5">
    <name type="scientific">Bradyrhizobium erythrophlei</name>
    <dbReference type="NCBI Taxonomy" id="1437360"/>
    <lineage>
        <taxon>Bacteria</taxon>
        <taxon>Pseudomonadati</taxon>
        <taxon>Pseudomonadota</taxon>
        <taxon>Alphaproteobacteria</taxon>
        <taxon>Hyphomicrobiales</taxon>
        <taxon>Nitrobacteraceae</taxon>
        <taxon>Bradyrhizobium</taxon>
    </lineage>
</organism>
<evidence type="ECO:0000313" key="4">
    <source>
        <dbReference type="EMBL" id="SED15346.1"/>
    </source>
</evidence>